<evidence type="ECO:0000313" key="2">
    <source>
        <dbReference type="EMBL" id="KAF9062584.1"/>
    </source>
</evidence>
<feature type="compositionally biased region" description="Polar residues" evidence="1">
    <location>
        <begin position="90"/>
        <end position="144"/>
    </location>
</feature>
<feature type="compositionally biased region" description="Polar residues" evidence="1">
    <location>
        <begin position="152"/>
        <end position="169"/>
    </location>
</feature>
<sequence length="180" mass="18500">MSERGSGKKGDKPKRGWGVGIGRPSGLSGLSPFRGSHAPSHSISDSLMSNSRPNTRSTSRNTANAAPDVSPAPPNPGPTVPASTPVSGIAENSHSMRGSADNLHSSSEPGVSAQNTELPTSSMKTISPTKQTGPSFPNVVTENSTQDRETHALSSGMGSSPLTELSHTDSPPMADKEFVA</sequence>
<evidence type="ECO:0000256" key="1">
    <source>
        <dbReference type="SAM" id="MobiDB-lite"/>
    </source>
</evidence>
<organism evidence="2 3">
    <name type="scientific">Rhodocollybia butyracea</name>
    <dbReference type="NCBI Taxonomy" id="206335"/>
    <lineage>
        <taxon>Eukaryota</taxon>
        <taxon>Fungi</taxon>
        <taxon>Dikarya</taxon>
        <taxon>Basidiomycota</taxon>
        <taxon>Agaricomycotina</taxon>
        <taxon>Agaricomycetes</taxon>
        <taxon>Agaricomycetidae</taxon>
        <taxon>Agaricales</taxon>
        <taxon>Marasmiineae</taxon>
        <taxon>Omphalotaceae</taxon>
        <taxon>Rhodocollybia</taxon>
    </lineage>
</organism>
<gene>
    <name evidence="2" type="ORF">BDP27DRAFT_1481909</name>
</gene>
<feature type="region of interest" description="Disordered" evidence="1">
    <location>
        <begin position="1"/>
        <end position="180"/>
    </location>
</feature>
<evidence type="ECO:0000313" key="3">
    <source>
        <dbReference type="Proteomes" id="UP000772434"/>
    </source>
</evidence>
<dbReference type="AlphaFoldDB" id="A0A9P5U1N5"/>
<keyword evidence="3" id="KW-1185">Reference proteome</keyword>
<name>A0A9P5U1N5_9AGAR</name>
<dbReference type="Proteomes" id="UP000772434">
    <property type="component" value="Unassembled WGS sequence"/>
</dbReference>
<feature type="compositionally biased region" description="Polar residues" evidence="1">
    <location>
        <begin position="39"/>
        <end position="48"/>
    </location>
</feature>
<dbReference type="EMBL" id="JADNRY010000167">
    <property type="protein sequence ID" value="KAF9062584.1"/>
    <property type="molecule type" value="Genomic_DNA"/>
</dbReference>
<reference evidence="2" key="1">
    <citation type="submission" date="2020-11" db="EMBL/GenBank/DDBJ databases">
        <authorList>
            <consortium name="DOE Joint Genome Institute"/>
            <person name="Ahrendt S."/>
            <person name="Riley R."/>
            <person name="Andreopoulos W."/>
            <person name="Labutti K."/>
            <person name="Pangilinan J."/>
            <person name="Ruiz-Duenas F.J."/>
            <person name="Barrasa J.M."/>
            <person name="Sanchez-Garcia M."/>
            <person name="Camarero S."/>
            <person name="Miyauchi S."/>
            <person name="Serrano A."/>
            <person name="Linde D."/>
            <person name="Babiker R."/>
            <person name="Drula E."/>
            <person name="Ayuso-Fernandez I."/>
            <person name="Pacheco R."/>
            <person name="Padilla G."/>
            <person name="Ferreira P."/>
            <person name="Barriuso J."/>
            <person name="Kellner H."/>
            <person name="Castanera R."/>
            <person name="Alfaro M."/>
            <person name="Ramirez L."/>
            <person name="Pisabarro A.G."/>
            <person name="Kuo A."/>
            <person name="Tritt A."/>
            <person name="Lipzen A."/>
            <person name="He G."/>
            <person name="Yan M."/>
            <person name="Ng V."/>
            <person name="Cullen D."/>
            <person name="Martin F."/>
            <person name="Rosso M.-N."/>
            <person name="Henrissat B."/>
            <person name="Hibbett D."/>
            <person name="Martinez A.T."/>
            <person name="Grigoriev I.V."/>
        </authorList>
    </citation>
    <scope>NUCLEOTIDE SEQUENCE</scope>
    <source>
        <strain evidence="2">AH 40177</strain>
    </source>
</reference>
<protein>
    <submittedName>
        <fullName evidence="2">Uncharacterized protein</fullName>
    </submittedName>
</protein>
<comment type="caution">
    <text evidence="2">The sequence shown here is derived from an EMBL/GenBank/DDBJ whole genome shotgun (WGS) entry which is preliminary data.</text>
</comment>
<feature type="compositionally biased region" description="Low complexity" evidence="1">
    <location>
        <begin position="49"/>
        <end position="66"/>
    </location>
</feature>
<proteinExistence type="predicted"/>
<feature type="compositionally biased region" description="Pro residues" evidence="1">
    <location>
        <begin position="70"/>
        <end position="79"/>
    </location>
</feature>
<accession>A0A9P5U1N5</accession>
<feature type="compositionally biased region" description="Basic and acidic residues" evidence="1">
    <location>
        <begin position="1"/>
        <end position="14"/>
    </location>
</feature>